<dbReference type="AlphaFoldDB" id="A0A8I0HQS9"/>
<dbReference type="EMBL" id="JACSPR010000026">
    <property type="protein sequence ID" value="MBD8031419.1"/>
    <property type="molecule type" value="Genomic_DNA"/>
</dbReference>
<reference evidence="1 2" key="1">
    <citation type="submission" date="2020-08" db="EMBL/GenBank/DDBJ databases">
        <title>A Genomic Blueprint of the Chicken Gut Microbiome.</title>
        <authorList>
            <person name="Gilroy R."/>
            <person name="Ravi A."/>
            <person name="Getino M."/>
            <person name="Pursley I."/>
            <person name="Horton D.L."/>
            <person name="Alikhan N.-F."/>
            <person name="Baker D."/>
            <person name="Gharbi K."/>
            <person name="Hall N."/>
            <person name="Watson M."/>
            <person name="Adriaenssens E.M."/>
            <person name="Foster-Nyarko E."/>
            <person name="Jarju S."/>
            <person name="Secka A."/>
            <person name="Antonio M."/>
            <person name="Oren A."/>
            <person name="Chaudhuri R."/>
            <person name="La Ragione R.M."/>
            <person name="Hildebrand F."/>
            <person name="Pallen M.J."/>
        </authorList>
    </citation>
    <scope>NUCLEOTIDE SEQUENCE [LARGE SCALE GENOMIC DNA]</scope>
    <source>
        <strain evidence="1 2">Sa1YVA5</strain>
    </source>
</reference>
<proteinExistence type="predicted"/>
<feature type="non-terminal residue" evidence="1">
    <location>
        <position position="1"/>
    </location>
</feature>
<organism evidence="1 2">
    <name type="scientific">Corynebacterium gallinarum</name>
    <dbReference type="NCBI Taxonomy" id="2762214"/>
    <lineage>
        <taxon>Bacteria</taxon>
        <taxon>Bacillati</taxon>
        <taxon>Actinomycetota</taxon>
        <taxon>Actinomycetes</taxon>
        <taxon>Mycobacteriales</taxon>
        <taxon>Corynebacteriaceae</taxon>
        <taxon>Corynebacterium</taxon>
    </lineage>
</organism>
<dbReference type="RefSeq" id="WP_191734644.1">
    <property type="nucleotide sequence ID" value="NZ_JACSPR010000026.1"/>
</dbReference>
<evidence type="ECO:0000313" key="1">
    <source>
        <dbReference type="EMBL" id="MBD8031419.1"/>
    </source>
</evidence>
<sequence length="71" mass="7760">EPSGRAGLETIIIGSLHPEYPMSLRTVEQSVPKLHRDQVPDVLNKLVEDRIVLVDGTGKYLLNPVGKDIAA</sequence>
<accession>A0A8I0HQS9</accession>
<dbReference type="Proteomes" id="UP000650224">
    <property type="component" value="Unassembled WGS sequence"/>
</dbReference>
<evidence type="ECO:0000313" key="2">
    <source>
        <dbReference type="Proteomes" id="UP000650224"/>
    </source>
</evidence>
<comment type="caution">
    <text evidence="1">The sequence shown here is derived from an EMBL/GenBank/DDBJ whole genome shotgun (WGS) entry which is preliminary data.</text>
</comment>
<name>A0A8I0HQS9_9CORY</name>
<protein>
    <submittedName>
        <fullName evidence="1">Uncharacterized protein</fullName>
    </submittedName>
</protein>
<keyword evidence="2" id="KW-1185">Reference proteome</keyword>
<gene>
    <name evidence="1" type="ORF">H9627_14100</name>
</gene>